<dbReference type="EMBL" id="JABFTP020000083">
    <property type="protein sequence ID" value="KAL3275563.1"/>
    <property type="molecule type" value="Genomic_DNA"/>
</dbReference>
<keyword evidence="2" id="KW-1185">Reference proteome</keyword>
<evidence type="ECO:0000313" key="1">
    <source>
        <dbReference type="EMBL" id="KAL3275563.1"/>
    </source>
</evidence>
<proteinExistence type="predicted"/>
<evidence type="ECO:0000313" key="2">
    <source>
        <dbReference type="Proteomes" id="UP001516400"/>
    </source>
</evidence>
<comment type="caution">
    <text evidence="1">The sequence shown here is derived from an EMBL/GenBank/DDBJ whole genome shotgun (WGS) entry which is preliminary data.</text>
</comment>
<reference evidence="1 2" key="1">
    <citation type="journal article" date="2021" name="BMC Biol.">
        <title>Horizontally acquired antibacterial genes associated with adaptive radiation of ladybird beetles.</title>
        <authorList>
            <person name="Li H.S."/>
            <person name="Tang X.F."/>
            <person name="Huang Y.H."/>
            <person name="Xu Z.Y."/>
            <person name="Chen M.L."/>
            <person name="Du X.Y."/>
            <person name="Qiu B.Y."/>
            <person name="Chen P.T."/>
            <person name="Zhang W."/>
            <person name="Slipinski A."/>
            <person name="Escalona H.E."/>
            <person name="Waterhouse R.M."/>
            <person name="Zwick A."/>
            <person name="Pang H."/>
        </authorList>
    </citation>
    <scope>NUCLEOTIDE SEQUENCE [LARGE SCALE GENOMIC DNA]</scope>
    <source>
        <strain evidence="1">SYSU2018</strain>
    </source>
</reference>
<protein>
    <submittedName>
        <fullName evidence="1">Uncharacterized protein</fullName>
    </submittedName>
</protein>
<name>A0ABD2N9W3_9CUCU</name>
<dbReference type="Proteomes" id="UP001516400">
    <property type="component" value="Unassembled WGS sequence"/>
</dbReference>
<organism evidence="1 2">
    <name type="scientific">Cryptolaemus montrouzieri</name>
    <dbReference type="NCBI Taxonomy" id="559131"/>
    <lineage>
        <taxon>Eukaryota</taxon>
        <taxon>Metazoa</taxon>
        <taxon>Ecdysozoa</taxon>
        <taxon>Arthropoda</taxon>
        <taxon>Hexapoda</taxon>
        <taxon>Insecta</taxon>
        <taxon>Pterygota</taxon>
        <taxon>Neoptera</taxon>
        <taxon>Endopterygota</taxon>
        <taxon>Coleoptera</taxon>
        <taxon>Polyphaga</taxon>
        <taxon>Cucujiformia</taxon>
        <taxon>Coccinelloidea</taxon>
        <taxon>Coccinellidae</taxon>
        <taxon>Scymninae</taxon>
        <taxon>Scymnini</taxon>
        <taxon>Cryptolaemus</taxon>
    </lineage>
</organism>
<dbReference type="AlphaFoldDB" id="A0ABD2N9W3"/>
<gene>
    <name evidence="1" type="ORF">HHI36_020319</name>
</gene>
<accession>A0ABD2N9W3</accession>
<sequence length="187" mass="20919">MTTQSNLYVKPLRVTPRHICFHDAHMGTVESHDANEIQEPNITFIKTKKKLSISTVQFEALEQRDTSKPFNRNANKPSPTQTYFAVVGLSSISCGSEWPVSKPPNTENVIADNENNLVVPLINSAHGTKTIKKKQVVLETGAAGFDSASTLMMAEKLSWIHVGRDSREATKSIVQEHLKKRFFTRNL</sequence>